<sequence length="267" mass="29164">MDGDTIRRSLRLNPYDSNGREYLAGLLGTGRVNLESWIVSPTVRPHLAYWYRICISGSERFNDAIKWINSGDAGYYYNPAGLEEDLLLICLGGGDDEAFKANSEPMTSSKSFAELNAKTKFWSTRELWARAAWRVVHDNRSEGQPFEKRFEEHPAACYGVAIDLLCLAFHSIAFRGKASAYEGLINGEGMQKKGQEGGVRVEESSLVDDNSFASATSDGTHGTTSMEIDEKSSNVSFSDGTEATSEANPSPKKEVGYGAGDVAMVAT</sequence>
<gene>
    <name evidence="2" type="ORF">LTR09_001534</name>
</gene>
<keyword evidence="3" id="KW-1185">Reference proteome</keyword>
<proteinExistence type="predicted"/>
<accession>A0AAJ0GGY9</accession>
<comment type="caution">
    <text evidence="2">The sequence shown here is derived from an EMBL/GenBank/DDBJ whole genome shotgun (WGS) entry which is preliminary data.</text>
</comment>
<evidence type="ECO:0000256" key="1">
    <source>
        <dbReference type="SAM" id="MobiDB-lite"/>
    </source>
</evidence>
<protein>
    <submittedName>
        <fullName evidence="2">Uncharacterized protein</fullName>
    </submittedName>
</protein>
<dbReference type="Proteomes" id="UP001271007">
    <property type="component" value="Unassembled WGS sequence"/>
</dbReference>
<dbReference type="EMBL" id="JAWDJX010000003">
    <property type="protein sequence ID" value="KAK3057351.1"/>
    <property type="molecule type" value="Genomic_DNA"/>
</dbReference>
<feature type="compositionally biased region" description="Polar residues" evidence="1">
    <location>
        <begin position="207"/>
        <end position="226"/>
    </location>
</feature>
<feature type="compositionally biased region" description="Basic and acidic residues" evidence="1">
    <location>
        <begin position="191"/>
        <end position="203"/>
    </location>
</feature>
<evidence type="ECO:0000313" key="2">
    <source>
        <dbReference type="EMBL" id="KAK3057351.1"/>
    </source>
</evidence>
<reference evidence="2" key="1">
    <citation type="submission" date="2023-04" db="EMBL/GenBank/DDBJ databases">
        <title>Black Yeasts Isolated from many extreme environments.</title>
        <authorList>
            <person name="Coleine C."/>
            <person name="Stajich J.E."/>
            <person name="Selbmann L."/>
        </authorList>
    </citation>
    <scope>NUCLEOTIDE SEQUENCE</scope>
    <source>
        <strain evidence="2">CCFEE 5312</strain>
    </source>
</reference>
<name>A0AAJ0GGY9_9PEZI</name>
<organism evidence="2 3">
    <name type="scientific">Extremus antarcticus</name>
    <dbReference type="NCBI Taxonomy" id="702011"/>
    <lineage>
        <taxon>Eukaryota</taxon>
        <taxon>Fungi</taxon>
        <taxon>Dikarya</taxon>
        <taxon>Ascomycota</taxon>
        <taxon>Pezizomycotina</taxon>
        <taxon>Dothideomycetes</taxon>
        <taxon>Dothideomycetidae</taxon>
        <taxon>Mycosphaerellales</taxon>
        <taxon>Extremaceae</taxon>
        <taxon>Extremus</taxon>
    </lineage>
</organism>
<feature type="region of interest" description="Disordered" evidence="1">
    <location>
        <begin position="191"/>
        <end position="267"/>
    </location>
</feature>
<feature type="compositionally biased region" description="Polar residues" evidence="1">
    <location>
        <begin position="233"/>
        <end position="248"/>
    </location>
</feature>
<evidence type="ECO:0000313" key="3">
    <source>
        <dbReference type="Proteomes" id="UP001271007"/>
    </source>
</evidence>
<dbReference type="AlphaFoldDB" id="A0AAJ0GGY9"/>